<reference evidence="8" key="1">
    <citation type="submission" date="2022-10" db="EMBL/GenBank/DDBJ databases">
        <title>Tapping the CABI collections for fungal endophytes: first genome assemblies for Collariella, Neodidymelliopsis, Ascochyta clinopodiicola, Didymella pomorum, Didymosphaeria variabile, Neocosmospora piperis and Neocucurbitaria cava.</title>
        <authorList>
            <person name="Hill R."/>
        </authorList>
    </citation>
    <scope>NUCLEOTIDE SEQUENCE</scope>
    <source>
        <strain evidence="8">IMI 355091</strain>
    </source>
</reference>
<dbReference type="GO" id="GO:0016020">
    <property type="term" value="C:membrane"/>
    <property type="evidence" value="ECO:0007669"/>
    <property type="project" value="UniProtKB-SubCell"/>
</dbReference>
<proteinExistence type="inferred from homology"/>
<feature type="transmembrane region" description="Helical" evidence="6">
    <location>
        <begin position="74"/>
        <end position="93"/>
    </location>
</feature>
<evidence type="ECO:0000256" key="3">
    <source>
        <dbReference type="ARBA" id="ARBA00022989"/>
    </source>
</evidence>
<feature type="transmembrane region" description="Helical" evidence="6">
    <location>
        <begin position="190"/>
        <end position="209"/>
    </location>
</feature>
<keyword evidence="9" id="KW-1185">Reference proteome</keyword>
<feature type="transmembrane region" description="Helical" evidence="6">
    <location>
        <begin position="44"/>
        <end position="62"/>
    </location>
</feature>
<evidence type="ECO:0000256" key="2">
    <source>
        <dbReference type="ARBA" id="ARBA00022692"/>
    </source>
</evidence>
<dbReference type="EMBL" id="JAPEVA010000175">
    <property type="protein sequence ID" value="KAJ4395128.1"/>
    <property type="molecule type" value="Genomic_DNA"/>
</dbReference>
<feature type="domain" description="Rhodopsin" evidence="7">
    <location>
        <begin position="63"/>
        <end position="260"/>
    </location>
</feature>
<protein>
    <recommendedName>
        <fullName evidence="7">Rhodopsin domain-containing protein</fullName>
    </recommendedName>
</protein>
<evidence type="ECO:0000256" key="1">
    <source>
        <dbReference type="ARBA" id="ARBA00004141"/>
    </source>
</evidence>
<dbReference type="PANTHER" id="PTHR33048">
    <property type="entry name" value="PTH11-LIKE INTEGRAL MEMBRANE PROTEIN (AFU_ORTHOLOGUE AFUA_5G11245)"/>
    <property type="match status" value="1"/>
</dbReference>
<dbReference type="AlphaFoldDB" id="A0A9W9D0N2"/>
<dbReference type="Proteomes" id="UP001140510">
    <property type="component" value="Unassembled WGS sequence"/>
</dbReference>
<comment type="subcellular location">
    <subcellularLocation>
        <location evidence="1">Membrane</location>
        <topology evidence="1">Multi-pass membrane protein</topology>
    </subcellularLocation>
</comment>
<sequence length="309" mass="34608">MANKIQDHSQFTDEQLEQLAKTPVAQPPPGVTPNFDDPPTRATLQIWTTSIFLGVAMLLYANRVYVKTRLMKTWSWDDVTLFVTVILAIAQYAVMTEGVLGGLMGRHLWDIAYAILTMTPWTLLFLKTTFFLLYLHLFSRIRWVRVSSWVGICFVVLSNGAVGIYVFVIANPHENMSWEGKGTQLGVPVGIISLVADVIIFIIPFAAIIPLQISPAKRIGALLIFLTGGSAIICSILNIYYRYQLQHSTDMMWDSVLGTITSHNMRMSTFGRVRLPPQGLCVQSSFAPVALQFLKAKDSFTRTDFQTPL</sequence>
<comment type="similarity">
    <text evidence="5">Belongs to the SAT4 family.</text>
</comment>
<feature type="transmembrane region" description="Helical" evidence="6">
    <location>
        <begin position="149"/>
        <end position="170"/>
    </location>
</feature>
<dbReference type="InterPro" id="IPR052337">
    <property type="entry name" value="SAT4-like"/>
</dbReference>
<dbReference type="OrthoDB" id="444631at2759"/>
<keyword evidence="3 6" id="KW-1133">Transmembrane helix</keyword>
<dbReference type="PANTHER" id="PTHR33048:SF158">
    <property type="entry name" value="MEMBRANE PROTEIN PTH11-LIKE, PUTATIVE-RELATED"/>
    <property type="match status" value="1"/>
</dbReference>
<evidence type="ECO:0000256" key="5">
    <source>
        <dbReference type="ARBA" id="ARBA00038359"/>
    </source>
</evidence>
<name>A0A9W9D0N2_9PLEO</name>
<organism evidence="8 9">
    <name type="scientific">Didymella pomorum</name>
    <dbReference type="NCBI Taxonomy" id="749634"/>
    <lineage>
        <taxon>Eukaryota</taxon>
        <taxon>Fungi</taxon>
        <taxon>Dikarya</taxon>
        <taxon>Ascomycota</taxon>
        <taxon>Pezizomycotina</taxon>
        <taxon>Dothideomycetes</taxon>
        <taxon>Pleosporomycetidae</taxon>
        <taxon>Pleosporales</taxon>
        <taxon>Pleosporineae</taxon>
        <taxon>Didymellaceae</taxon>
        <taxon>Didymella</taxon>
    </lineage>
</organism>
<gene>
    <name evidence="8" type="ORF">N0V91_011064</name>
</gene>
<dbReference type="InterPro" id="IPR049326">
    <property type="entry name" value="Rhodopsin_dom_fungi"/>
</dbReference>
<accession>A0A9W9D0N2</accession>
<evidence type="ECO:0000259" key="7">
    <source>
        <dbReference type="Pfam" id="PF20684"/>
    </source>
</evidence>
<feature type="transmembrane region" description="Helical" evidence="6">
    <location>
        <begin position="113"/>
        <end position="137"/>
    </location>
</feature>
<evidence type="ECO:0000313" key="8">
    <source>
        <dbReference type="EMBL" id="KAJ4395128.1"/>
    </source>
</evidence>
<comment type="caution">
    <text evidence="8">The sequence shown here is derived from an EMBL/GenBank/DDBJ whole genome shotgun (WGS) entry which is preliminary data.</text>
</comment>
<evidence type="ECO:0000313" key="9">
    <source>
        <dbReference type="Proteomes" id="UP001140510"/>
    </source>
</evidence>
<keyword evidence="2 6" id="KW-0812">Transmembrane</keyword>
<feature type="transmembrane region" description="Helical" evidence="6">
    <location>
        <begin position="221"/>
        <end position="241"/>
    </location>
</feature>
<keyword evidence="4 6" id="KW-0472">Membrane</keyword>
<evidence type="ECO:0000256" key="4">
    <source>
        <dbReference type="ARBA" id="ARBA00023136"/>
    </source>
</evidence>
<dbReference type="Pfam" id="PF20684">
    <property type="entry name" value="Fung_rhodopsin"/>
    <property type="match status" value="1"/>
</dbReference>
<evidence type="ECO:0000256" key="6">
    <source>
        <dbReference type="SAM" id="Phobius"/>
    </source>
</evidence>